<accession>A0A1M5NEJ2</accession>
<gene>
    <name evidence="2" type="ORF">SAMN05443248_2942</name>
</gene>
<dbReference type="AlphaFoldDB" id="A0A1M5NEJ2"/>
<evidence type="ECO:0000313" key="3">
    <source>
        <dbReference type="Proteomes" id="UP000189796"/>
    </source>
</evidence>
<organism evidence="2 3">
    <name type="scientific">Bradyrhizobium erythrophlei</name>
    <dbReference type="NCBI Taxonomy" id="1437360"/>
    <lineage>
        <taxon>Bacteria</taxon>
        <taxon>Pseudomonadati</taxon>
        <taxon>Pseudomonadota</taxon>
        <taxon>Alphaproteobacteria</taxon>
        <taxon>Hyphomicrobiales</taxon>
        <taxon>Nitrobacteraceae</taxon>
        <taxon>Bradyrhizobium</taxon>
    </lineage>
</organism>
<name>A0A1M5NEJ2_9BRAD</name>
<feature type="compositionally biased region" description="Basic and acidic residues" evidence="1">
    <location>
        <begin position="59"/>
        <end position="68"/>
    </location>
</feature>
<evidence type="ECO:0000313" key="2">
    <source>
        <dbReference type="EMBL" id="SHG87393.1"/>
    </source>
</evidence>
<dbReference type="Proteomes" id="UP000189796">
    <property type="component" value="Chromosome I"/>
</dbReference>
<reference evidence="2 3" key="1">
    <citation type="submission" date="2016-11" db="EMBL/GenBank/DDBJ databases">
        <authorList>
            <person name="Jaros S."/>
            <person name="Januszkiewicz K."/>
            <person name="Wedrychowicz H."/>
        </authorList>
    </citation>
    <scope>NUCLEOTIDE SEQUENCE [LARGE SCALE GENOMIC DNA]</scope>
    <source>
        <strain evidence="2 3">GAS138</strain>
    </source>
</reference>
<dbReference type="EMBL" id="LT670817">
    <property type="protein sequence ID" value="SHG87393.1"/>
    <property type="molecule type" value="Genomic_DNA"/>
</dbReference>
<dbReference type="RefSeq" id="WP_079601868.1">
    <property type="nucleotide sequence ID" value="NZ_LT670817.1"/>
</dbReference>
<sequence length="82" mass="9561">MTLEDYLKEKYPDMKPYAADAAFARKIETSRQNITRYRLYEHFPTPKMIARIRTESKGLVDANDHMPPELRAGYRGAKKARA</sequence>
<dbReference type="OrthoDB" id="7605634at2"/>
<feature type="region of interest" description="Disordered" evidence="1">
    <location>
        <begin position="59"/>
        <end position="82"/>
    </location>
</feature>
<proteinExistence type="predicted"/>
<evidence type="ECO:0000256" key="1">
    <source>
        <dbReference type="SAM" id="MobiDB-lite"/>
    </source>
</evidence>
<protein>
    <submittedName>
        <fullName evidence="2">Uncharacterized protein</fullName>
    </submittedName>
</protein>